<feature type="transmembrane region" description="Helical" evidence="1">
    <location>
        <begin position="60"/>
        <end position="80"/>
    </location>
</feature>
<dbReference type="Proteomes" id="UP000018896">
    <property type="component" value="Unassembled WGS sequence"/>
</dbReference>
<proteinExistence type="predicted"/>
<dbReference type="EMBL" id="BAUV01000005">
    <property type="protein sequence ID" value="GAE34062.1"/>
    <property type="molecule type" value="Genomic_DNA"/>
</dbReference>
<evidence type="ECO:0000313" key="2">
    <source>
        <dbReference type="EMBL" id="GAE34062.1"/>
    </source>
</evidence>
<dbReference type="AlphaFoldDB" id="W4QQ74"/>
<dbReference type="STRING" id="1236973.JCM9157_1095"/>
<evidence type="ECO:0000313" key="3">
    <source>
        <dbReference type="Proteomes" id="UP000018896"/>
    </source>
</evidence>
<comment type="caution">
    <text evidence="2">The sequence shown here is derived from an EMBL/GenBank/DDBJ whole genome shotgun (WGS) entry which is preliminary data.</text>
</comment>
<dbReference type="InterPro" id="IPR025450">
    <property type="entry name" value="YndJ-like"/>
</dbReference>
<name>W4QQ74_HALA3</name>
<accession>W4QQ74</accession>
<sequence length="130" mass="14668">MKHPFFPTIIGGIISFIIFTFDYFQFSLIEKFLMFAFFVILSLVILLIDDKDQTKSQKKVYSIIRVLHFPAALLSLASLMTSKTWEVGNSAISGALSLAWLLFTFLLALYGLVLILEKKRKIEEIAIGAG</sequence>
<feature type="transmembrane region" description="Helical" evidence="1">
    <location>
        <begin position="32"/>
        <end position="48"/>
    </location>
</feature>
<feature type="transmembrane region" description="Helical" evidence="1">
    <location>
        <begin position="5"/>
        <end position="26"/>
    </location>
</feature>
<keyword evidence="1" id="KW-0812">Transmembrane</keyword>
<keyword evidence="1" id="KW-1133">Transmembrane helix</keyword>
<dbReference type="Pfam" id="PF14158">
    <property type="entry name" value="YndJ"/>
    <property type="match status" value="1"/>
</dbReference>
<gene>
    <name evidence="2" type="ORF">JCM9157_1095</name>
</gene>
<evidence type="ECO:0000256" key="1">
    <source>
        <dbReference type="SAM" id="Phobius"/>
    </source>
</evidence>
<feature type="transmembrane region" description="Helical" evidence="1">
    <location>
        <begin position="92"/>
        <end position="116"/>
    </location>
</feature>
<organism evidence="2 3">
    <name type="scientific">Halalkalibacter akibai (strain ATCC 43226 / DSM 21942 / CIP 109018 / JCM 9157 / 1139)</name>
    <name type="common">Bacillus akibai</name>
    <dbReference type="NCBI Taxonomy" id="1236973"/>
    <lineage>
        <taxon>Bacteria</taxon>
        <taxon>Bacillati</taxon>
        <taxon>Bacillota</taxon>
        <taxon>Bacilli</taxon>
        <taxon>Bacillales</taxon>
        <taxon>Bacillaceae</taxon>
        <taxon>Halalkalibacter</taxon>
    </lineage>
</organism>
<keyword evidence="3" id="KW-1185">Reference proteome</keyword>
<keyword evidence="1" id="KW-0472">Membrane</keyword>
<evidence type="ECO:0008006" key="4">
    <source>
        <dbReference type="Google" id="ProtNLM"/>
    </source>
</evidence>
<reference evidence="2 3" key="1">
    <citation type="journal article" date="2014" name="Genome Announc.">
        <title>Draft Genome Sequences of Three Alkaliphilic Bacillus Strains, Bacillus wakoensis JCM 9140T, Bacillus akibai JCM 9157T, and Bacillus hemicellulosilyticus JCM 9152T.</title>
        <authorList>
            <person name="Yuki M."/>
            <person name="Oshima K."/>
            <person name="Suda W."/>
            <person name="Oshida Y."/>
            <person name="Kitamura K."/>
            <person name="Iida T."/>
            <person name="Hattori M."/>
            <person name="Ohkuma M."/>
        </authorList>
    </citation>
    <scope>NUCLEOTIDE SEQUENCE [LARGE SCALE GENOMIC DNA]</scope>
    <source>
        <strain evidence="2 3">JCM 9157</strain>
    </source>
</reference>
<protein>
    <recommendedName>
        <fullName evidence="4">DUF2178 domain-containing protein</fullName>
    </recommendedName>
</protein>